<dbReference type="PROSITE" id="PS50837">
    <property type="entry name" value="NACHT"/>
    <property type="match status" value="1"/>
</dbReference>
<evidence type="ECO:0008006" key="16">
    <source>
        <dbReference type="Google" id="ProtNLM"/>
    </source>
</evidence>
<dbReference type="Pfam" id="PF13516">
    <property type="entry name" value="LRR_6"/>
    <property type="match status" value="5"/>
</dbReference>
<evidence type="ECO:0000256" key="7">
    <source>
        <dbReference type="ARBA" id="ARBA00022771"/>
    </source>
</evidence>
<dbReference type="Gene3D" id="3.30.40.10">
    <property type="entry name" value="Zinc/RING finger domain, C3HC4 (zinc finger)"/>
    <property type="match status" value="1"/>
</dbReference>
<dbReference type="FunFam" id="3.80.10.10:FF:000336">
    <property type="entry name" value="Si:dkey-222h21.2"/>
    <property type="match status" value="1"/>
</dbReference>
<evidence type="ECO:0000256" key="3">
    <source>
        <dbReference type="ARBA" id="ARBA00022614"/>
    </source>
</evidence>
<evidence type="ECO:0000256" key="10">
    <source>
        <dbReference type="PROSITE-ProRule" id="PRU00175"/>
    </source>
</evidence>
<dbReference type="InterPro" id="IPR029495">
    <property type="entry name" value="NACHT-assoc"/>
</dbReference>
<dbReference type="GO" id="GO:0005737">
    <property type="term" value="C:cytoplasm"/>
    <property type="evidence" value="ECO:0007669"/>
    <property type="project" value="UniProtKB-SubCell"/>
</dbReference>
<dbReference type="Gene3D" id="3.40.50.300">
    <property type="entry name" value="P-loop containing nucleotide triphosphate hydrolases"/>
    <property type="match status" value="1"/>
</dbReference>
<dbReference type="FunFam" id="3.40.50.300:FF:000210">
    <property type="entry name" value="Si:dkey-16p6.1"/>
    <property type="match status" value="1"/>
</dbReference>
<dbReference type="SUPFAM" id="SSF57850">
    <property type="entry name" value="RING/U-box"/>
    <property type="match status" value="1"/>
</dbReference>
<evidence type="ECO:0000256" key="4">
    <source>
        <dbReference type="ARBA" id="ARBA00022723"/>
    </source>
</evidence>
<reference evidence="14 15" key="1">
    <citation type="submission" date="2024-09" db="EMBL/GenBank/DDBJ databases">
        <title>A chromosome-level genome assembly of Gray's grenadier anchovy, Coilia grayii.</title>
        <authorList>
            <person name="Fu Z."/>
        </authorList>
    </citation>
    <scope>NUCLEOTIDE SEQUENCE [LARGE SCALE GENOMIC DNA]</scope>
    <source>
        <strain evidence="14">G4</strain>
        <tissue evidence="14">Muscle</tissue>
    </source>
</reference>
<keyword evidence="6" id="KW-0547">Nucleotide-binding</keyword>
<dbReference type="SMART" id="SM00184">
    <property type="entry name" value="RING"/>
    <property type="match status" value="1"/>
</dbReference>
<dbReference type="Pfam" id="PF17776">
    <property type="entry name" value="NLRC4_HD2"/>
    <property type="match status" value="1"/>
</dbReference>
<comment type="caution">
    <text evidence="14">The sequence shown here is derived from an EMBL/GenBank/DDBJ whole genome shotgun (WGS) entry which is preliminary data.</text>
</comment>
<keyword evidence="15" id="KW-1185">Reference proteome</keyword>
<dbReference type="CDD" id="cd00116">
    <property type="entry name" value="LRR_RI"/>
    <property type="match status" value="1"/>
</dbReference>
<protein>
    <recommendedName>
        <fullName evidence="16">NACHT, LRR and PYD domains-containing protein 12-like</fullName>
    </recommendedName>
</protein>
<dbReference type="InterPro" id="IPR017907">
    <property type="entry name" value="Znf_RING_CS"/>
</dbReference>
<evidence type="ECO:0000313" key="14">
    <source>
        <dbReference type="EMBL" id="KAL2086339.1"/>
    </source>
</evidence>
<keyword evidence="7 10" id="KW-0863">Zinc-finger</keyword>
<keyword evidence="2" id="KW-0963">Cytoplasm</keyword>
<organism evidence="14 15">
    <name type="scientific">Coilia grayii</name>
    <name type="common">Gray's grenadier anchovy</name>
    <dbReference type="NCBI Taxonomy" id="363190"/>
    <lineage>
        <taxon>Eukaryota</taxon>
        <taxon>Metazoa</taxon>
        <taxon>Chordata</taxon>
        <taxon>Craniata</taxon>
        <taxon>Vertebrata</taxon>
        <taxon>Euteleostomi</taxon>
        <taxon>Actinopterygii</taxon>
        <taxon>Neopterygii</taxon>
        <taxon>Teleostei</taxon>
        <taxon>Clupei</taxon>
        <taxon>Clupeiformes</taxon>
        <taxon>Clupeoidei</taxon>
        <taxon>Engraulidae</taxon>
        <taxon>Coilinae</taxon>
        <taxon>Coilia</taxon>
    </lineage>
</organism>
<dbReference type="InterPro" id="IPR013083">
    <property type="entry name" value="Znf_RING/FYVE/PHD"/>
</dbReference>
<evidence type="ECO:0000259" key="13">
    <source>
        <dbReference type="PROSITE" id="PS50837"/>
    </source>
</evidence>
<keyword evidence="4" id="KW-0479">Metal-binding</keyword>
<dbReference type="GO" id="GO:0005524">
    <property type="term" value="F:ATP binding"/>
    <property type="evidence" value="ECO:0007669"/>
    <property type="project" value="UniProtKB-KW"/>
</dbReference>
<feature type="domain" description="NACHT" evidence="13">
    <location>
        <begin position="389"/>
        <end position="522"/>
    </location>
</feature>
<evidence type="ECO:0000259" key="12">
    <source>
        <dbReference type="PROSITE" id="PS50089"/>
    </source>
</evidence>
<gene>
    <name evidence="14" type="ORF">ACEWY4_017398</name>
</gene>
<dbReference type="EMBL" id="JBHFQA010000015">
    <property type="protein sequence ID" value="KAL2086339.1"/>
    <property type="molecule type" value="Genomic_DNA"/>
</dbReference>
<dbReference type="Proteomes" id="UP001591681">
    <property type="component" value="Unassembled WGS sequence"/>
</dbReference>
<dbReference type="SMART" id="SM01288">
    <property type="entry name" value="FISNA"/>
    <property type="match status" value="1"/>
</dbReference>
<feature type="compositionally biased region" description="Basic and acidic residues" evidence="11">
    <location>
        <begin position="224"/>
        <end position="239"/>
    </location>
</feature>
<evidence type="ECO:0000256" key="11">
    <source>
        <dbReference type="SAM" id="MobiDB-lite"/>
    </source>
</evidence>
<dbReference type="PROSITE" id="PS00518">
    <property type="entry name" value="ZF_RING_1"/>
    <property type="match status" value="1"/>
</dbReference>
<dbReference type="Pfam" id="PF17779">
    <property type="entry name" value="WHD_NOD2"/>
    <property type="match status" value="1"/>
</dbReference>
<name>A0ABD1JH12_9TELE</name>
<evidence type="ECO:0000256" key="1">
    <source>
        <dbReference type="ARBA" id="ARBA00004496"/>
    </source>
</evidence>
<dbReference type="InterPro" id="IPR051261">
    <property type="entry name" value="NLR"/>
</dbReference>
<evidence type="ECO:0000256" key="2">
    <source>
        <dbReference type="ARBA" id="ARBA00022490"/>
    </source>
</evidence>
<evidence type="ECO:0000256" key="6">
    <source>
        <dbReference type="ARBA" id="ARBA00022741"/>
    </source>
</evidence>
<dbReference type="PANTHER" id="PTHR24106">
    <property type="entry name" value="NACHT, LRR AND CARD DOMAINS-CONTAINING"/>
    <property type="match status" value="1"/>
</dbReference>
<comment type="subcellular location">
    <subcellularLocation>
        <location evidence="1">Cytoplasm</location>
    </subcellularLocation>
</comment>
<dbReference type="InterPro" id="IPR041267">
    <property type="entry name" value="NLRP_HD2"/>
</dbReference>
<dbReference type="SUPFAM" id="SSF52047">
    <property type="entry name" value="RNI-like"/>
    <property type="match status" value="2"/>
</dbReference>
<dbReference type="InterPro" id="IPR001841">
    <property type="entry name" value="Znf_RING"/>
</dbReference>
<keyword evidence="8" id="KW-0862">Zinc</keyword>
<sequence length="1427" mass="157804">MEPPDTHTQTPRAVSPVPSCVSMKSDGSMWEPLNFSNGPPQSHPNGVTILVRRTQGQSWCGVCEQLLRDPVITTCGHSFCRQCISSYWSQSAPSGDYSCPQCRKSCRTQPVVNPDTTMAQPLLCPYDVVTQPYLYPNTTMAQPPVYPYTTMAQPFLYPNTTIAQPPVNPSAAMAQPSLYQHTEMAKAQLSPATAMAQSSPSPHTYMGQPHLHSKPHTGQPSVTEHTEGSSHVQSEEPPVKRAKLAAVSGGRTMSNNLSGSTFNGPVTFGDGSHVGCWQYSSRLSGEANRHTTGHSEGHIQLASLLSEHKEKMKARVEYIHEGGKKTKTQASIKKIYTELYITEGKTEEVNNEHEVWQIEATARAQTTEERAISCNDIFKPLPGQSKNIRTVLTMGIAGIGKTVSVKKFILDWSEGEANQDVGFMFMLPFRELNLVQGEKSLHELLCIFCPELKKLHDKSVYDEGKIVIIFDGLDEGKIELDFEKKIIASVTEVSTVDVLVTNIIRGKLLSSSHVWITSRPAAINQIPSDQFIDRVTEVRGFNDVQKEEYFHRTIDSKIHANQIVSHMKSSRTLYIMCYIPVFCLIVATVLQKMLKNNEKEMPKTITEMYIYFLLIQTQMKNLKYHGGNETNKQNLLDCHKDGILKLAQLAFKHLNNRSILFNTEDLEKCAIDVHDGSVYSGMFTGIFKEDSVFFEEKMFCFVHLSIQEFLAALHVFISYLNKNEEALAPFLRRKHRASPNSDLSLDELLKSAVNKALESKNGHLDLFVRFLHGISLESNQRLLLGLLTHTHSSPESVKKTIKNLKGMQRQNISPERCINLFHCLVEMHDSSVHDEIQAFLRAEKGSVKQLSLAHCSALAYVLLMSDEVLDEFDLNKYKTSPEGRRRLVPAVRCCRKARLAGCGLTETSCEIVASALQSANSPLRELDLSHNDLQKSGEKLLSALQSPHCKLETLRLAGCKLTEKQCEVVASAVQYMDSLTELDLSGNHMSITGVQLLNAGMSHPSCKLQILRLAGCKLTDESYEVVASALQSLVSLSELDLGHNHMSMRGVQLLHTALSHPNCRLQTLRLAGCKLTDESYEVVASALQSLVSLSELDLGDNHMSVRGVQLLHTALSHPNCRLQTLRLSPKSISVDGCVWLASALMSNPSCVKKLHMDSSSAEGSAQKLLLDTFKDPHRKVEAIRLASAKLGDGSCEIVAGVLQSENSLIELDLSDNELGDSGVEIVSKGLTSPHCKLQILRLVGCGVTEESGGILAFALQSVNSHLRELDLSKNTLGDCGGKLCSEALNPHCKLETLRLAGCKLTEKQCEVVASAVQYMDSLTELDLSDNHMSITGLQLLNAWMSHPSCKLQILRLAGCNLTERPCEVIASAVQSCVSLTELDLSDNYMSLSAIQLLNAGLGHLKLQMPRYRHGENGRIKPELREYA</sequence>
<dbReference type="Pfam" id="PF15227">
    <property type="entry name" value="zf-C3HC4_4"/>
    <property type="match status" value="1"/>
</dbReference>
<keyword evidence="9" id="KW-0067">ATP-binding</keyword>
<keyword evidence="3" id="KW-0433">Leucine-rich repeat</keyword>
<dbReference type="InterPro" id="IPR032675">
    <property type="entry name" value="LRR_dom_sf"/>
</dbReference>
<dbReference type="GO" id="GO:0008270">
    <property type="term" value="F:zinc ion binding"/>
    <property type="evidence" value="ECO:0007669"/>
    <property type="project" value="UniProtKB-KW"/>
</dbReference>
<proteinExistence type="predicted"/>
<dbReference type="InterPro" id="IPR041075">
    <property type="entry name" value="NOD1/2_WH"/>
</dbReference>
<dbReference type="Pfam" id="PF05729">
    <property type="entry name" value="NACHT"/>
    <property type="match status" value="1"/>
</dbReference>
<accession>A0ABD1JH12</accession>
<evidence type="ECO:0000256" key="8">
    <source>
        <dbReference type="ARBA" id="ARBA00022833"/>
    </source>
</evidence>
<keyword evidence="5" id="KW-0677">Repeat</keyword>
<feature type="region of interest" description="Disordered" evidence="11">
    <location>
        <begin position="188"/>
        <end position="240"/>
    </location>
</feature>
<dbReference type="PROSITE" id="PS51450">
    <property type="entry name" value="LRR"/>
    <property type="match status" value="1"/>
</dbReference>
<evidence type="ECO:0000256" key="9">
    <source>
        <dbReference type="ARBA" id="ARBA00022840"/>
    </source>
</evidence>
<dbReference type="InterPro" id="IPR007111">
    <property type="entry name" value="NACHT_NTPase"/>
</dbReference>
<dbReference type="PROSITE" id="PS50089">
    <property type="entry name" value="ZF_RING_2"/>
    <property type="match status" value="1"/>
</dbReference>
<evidence type="ECO:0000313" key="15">
    <source>
        <dbReference type="Proteomes" id="UP001591681"/>
    </source>
</evidence>
<dbReference type="SMART" id="SM00368">
    <property type="entry name" value="LRR_RI"/>
    <property type="match status" value="16"/>
</dbReference>
<dbReference type="InterPro" id="IPR027417">
    <property type="entry name" value="P-loop_NTPase"/>
</dbReference>
<dbReference type="InterPro" id="IPR001611">
    <property type="entry name" value="Leu-rich_rpt"/>
</dbReference>
<evidence type="ECO:0000256" key="5">
    <source>
        <dbReference type="ARBA" id="ARBA00022737"/>
    </source>
</evidence>
<feature type="domain" description="RING-type" evidence="12">
    <location>
        <begin position="60"/>
        <end position="103"/>
    </location>
</feature>
<dbReference type="Pfam" id="PF14484">
    <property type="entry name" value="FISNA"/>
    <property type="match status" value="1"/>
</dbReference>
<dbReference type="Gene3D" id="3.80.10.10">
    <property type="entry name" value="Ribonuclease Inhibitor"/>
    <property type="match status" value="2"/>
</dbReference>